<keyword evidence="1" id="KW-0175">Coiled coil</keyword>
<dbReference type="PANTHER" id="PTHR28527">
    <property type="entry name" value="MATING-TYPE SWITCHING PROTEIN SWI2-RELATED"/>
    <property type="match status" value="1"/>
</dbReference>
<dbReference type="AlphaFoldDB" id="A0AAE0XJU6"/>
<evidence type="ECO:0008006" key="5">
    <source>
        <dbReference type="Google" id="ProtNLM"/>
    </source>
</evidence>
<proteinExistence type="predicted"/>
<feature type="compositionally biased region" description="Acidic residues" evidence="2">
    <location>
        <begin position="36"/>
        <end position="49"/>
    </location>
</feature>
<evidence type="ECO:0000256" key="1">
    <source>
        <dbReference type="SAM" id="Coils"/>
    </source>
</evidence>
<dbReference type="EMBL" id="JAULSO010000001">
    <property type="protein sequence ID" value="KAK3694606.1"/>
    <property type="molecule type" value="Genomic_DNA"/>
</dbReference>
<reference evidence="3" key="1">
    <citation type="journal article" date="2023" name="Mol. Phylogenet. Evol.">
        <title>Genome-scale phylogeny and comparative genomics of the fungal order Sordariales.</title>
        <authorList>
            <person name="Hensen N."/>
            <person name="Bonometti L."/>
            <person name="Westerberg I."/>
            <person name="Brannstrom I.O."/>
            <person name="Guillou S."/>
            <person name="Cros-Aarteil S."/>
            <person name="Calhoun S."/>
            <person name="Haridas S."/>
            <person name="Kuo A."/>
            <person name="Mondo S."/>
            <person name="Pangilinan J."/>
            <person name="Riley R."/>
            <person name="LaButti K."/>
            <person name="Andreopoulos B."/>
            <person name="Lipzen A."/>
            <person name="Chen C."/>
            <person name="Yan M."/>
            <person name="Daum C."/>
            <person name="Ng V."/>
            <person name="Clum A."/>
            <person name="Steindorff A."/>
            <person name="Ohm R.A."/>
            <person name="Martin F."/>
            <person name="Silar P."/>
            <person name="Natvig D.O."/>
            <person name="Lalanne C."/>
            <person name="Gautier V."/>
            <person name="Ament-Velasquez S.L."/>
            <person name="Kruys A."/>
            <person name="Hutchinson M.I."/>
            <person name="Powell A.J."/>
            <person name="Barry K."/>
            <person name="Miller A.N."/>
            <person name="Grigoriev I.V."/>
            <person name="Debuchy R."/>
            <person name="Gladieux P."/>
            <person name="Hiltunen Thoren M."/>
            <person name="Johannesson H."/>
        </authorList>
    </citation>
    <scope>NUCLEOTIDE SEQUENCE</scope>
    <source>
        <strain evidence="3">CBS 314.62</strain>
    </source>
</reference>
<evidence type="ECO:0000313" key="3">
    <source>
        <dbReference type="EMBL" id="KAK3694606.1"/>
    </source>
</evidence>
<dbReference type="PANTHER" id="PTHR28527:SF1">
    <property type="entry name" value="SWI5-DEPENDENT RECOMBINATION DNA REPAIR PROTEIN 1"/>
    <property type="match status" value="1"/>
</dbReference>
<keyword evidence="4" id="KW-1185">Reference proteome</keyword>
<dbReference type="GO" id="GO:0006310">
    <property type="term" value="P:DNA recombination"/>
    <property type="evidence" value="ECO:0007669"/>
    <property type="project" value="TreeGrafter"/>
</dbReference>
<protein>
    <recommendedName>
        <fullName evidence="5">Swi5-dependent recombination DNA repair protein 1</fullName>
    </recommendedName>
</protein>
<evidence type="ECO:0000256" key="2">
    <source>
        <dbReference type="SAM" id="MobiDB-lite"/>
    </source>
</evidence>
<dbReference type="Gene3D" id="6.10.140.1020">
    <property type="match status" value="1"/>
</dbReference>
<comment type="caution">
    <text evidence="3">The sequence shown here is derived from an EMBL/GenBank/DDBJ whole genome shotgun (WGS) entry which is preliminary data.</text>
</comment>
<organism evidence="3 4">
    <name type="scientific">Podospora appendiculata</name>
    <dbReference type="NCBI Taxonomy" id="314037"/>
    <lineage>
        <taxon>Eukaryota</taxon>
        <taxon>Fungi</taxon>
        <taxon>Dikarya</taxon>
        <taxon>Ascomycota</taxon>
        <taxon>Pezizomycotina</taxon>
        <taxon>Sordariomycetes</taxon>
        <taxon>Sordariomycetidae</taxon>
        <taxon>Sordariales</taxon>
        <taxon>Podosporaceae</taxon>
        <taxon>Podospora</taxon>
    </lineage>
</organism>
<dbReference type="Proteomes" id="UP001270362">
    <property type="component" value="Unassembled WGS sequence"/>
</dbReference>
<feature type="coiled-coil region" evidence="1">
    <location>
        <begin position="123"/>
        <end position="150"/>
    </location>
</feature>
<evidence type="ECO:0000313" key="4">
    <source>
        <dbReference type="Proteomes" id="UP001270362"/>
    </source>
</evidence>
<feature type="region of interest" description="Disordered" evidence="2">
    <location>
        <begin position="198"/>
        <end position="229"/>
    </location>
</feature>
<feature type="compositionally biased region" description="Polar residues" evidence="2">
    <location>
        <begin position="52"/>
        <end position="63"/>
    </location>
</feature>
<sequence length="257" mass="28383">MSSSTPAKRRRVELANSTLRKPFRSPMINRPKPDAEQSETAEAEADVDAETSTPSKPGFTPSTRRPRDAISATPTKSTPAAAQAPVPMRRFLPARSNFAAAAAAAAARKTDKSAPTSPADELLEQMRKNRNEMNTRLREMQQQLDLVRQAKRIEEHSHARRPGEPVDAELRELMEKWKLASRQATEDVFELIKARVEGMGGGKAEDDGDDGGEESGNGCEEEEEGDDEGFTMVMMLKSLNIDPDVLGYDAAEDKWRE</sequence>
<feature type="region of interest" description="Disordered" evidence="2">
    <location>
        <begin position="1"/>
        <end position="86"/>
    </location>
</feature>
<accession>A0AAE0XJU6</accession>
<reference evidence="3" key="2">
    <citation type="submission" date="2023-06" db="EMBL/GenBank/DDBJ databases">
        <authorList>
            <consortium name="Lawrence Berkeley National Laboratory"/>
            <person name="Haridas S."/>
            <person name="Hensen N."/>
            <person name="Bonometti L."/>
            <person name="Westerberg I."/>
            <person name="Brannstrom I.O."/>
            <person name="Guillou S."/>
            <person name="Cros-Aarteil S."/>
            <person name="Calhoun S."/>
            <person name="Kuo A."/>
            <person name="Mondo S."/>
            <person name="Pangilinan J."/>
            <person name="Riley R."/>
            <person name="Labutti K."/>
            <person name="Andreopoulos B."/>
            <person name="Lipzen A."/>
            <person name="Chen C."/>
            <person name="Yanf M."/>
            <person name="Daum C."/>
            <person name="Ng V."/>
            <person name="Clum A."/>
            <person name="Steindorff A."/>
            <person name="Ohm R."/>
            <person name="Martin F."/>
            <person name="Silar P."/>
            <person name="Natvig D."/>
            <person name="Lalanne C."/>
            <person name="Gautier V."/>
            <person name="Ament-Velasquez S.L."/>
            <person name="Kruys A."/>
            <person name="Hutchinson M.I."/>
            <person name="Powell A.J."/>
            <person name="Barry K."/>
            <person name="Miller A.N."/>
            <person name="Grigoriev I.V."/>
            <person name="Debuchy R."/>
            <person name="Gladieux P."/>
            <person name="Thoren M.H."/>
            <person name="Johannesson H."/>
        </authorList>
    </citation>
    <scope>NUCLEOTIDE SEQUENCE</scope>
    <source>
        <strain evidence="3">CBS 314.62</strain>
    </source>
</reference>
<feature type="compositionally biased region" description="Acidic residues" evidence="2">
    <location>
        <begin position="206"/>
        <end position="229"/>
    </location>
</feature>
<gene>
    <name evidence="3" type="ORF">B0T22DRAFT_373661</name>
</gene>
<feature type="compositionally biased region" description="Low complexity" evidence="2">
    <location>
        <begin position="69"/>
        <end position="85"/>
    </location>
</feature>
<name>A0AAE0XJU6_9PEZI</name>